<dbReference type="SMART" id="SM00895">
    <property type="entry name" value="FCD"/>
    <property type="match status" value="1"/>
</dbReference>
<organism evidence="5 6">
    <name type="scientific">Propionispira arboris</name>
    <dbReference type="NCBI Taxonomy" id="84035"/>
    <lineage>
        <taxon>Bacteria</taxon>
        <taxon>Bacillati</taxon>
        <taxon>Bacillota</taxon>
        <taxon>Negativicutes</taxon>
        <taxon>Selenomonadales</taxon>
        <taxon>Selenomonadaceae</taxon>
        <taxon>Propionispira</taxon>
    </lineage>
</organism>
<keyword evidence="2 5" id="KW-0238">DNA-binding</keyword>
<gene>
    <name evidence="5" type="ORF">SAMN05660742_10813</name>
</gene>
<evidence type="ECO:0000256" key="3">
    <source>
        <dbReference type="ARBA" id="ARBA00023163"/>
    </source>
</evidence>
<dbReference type="InterPro" id="IPR011711">
    <property type="entry name" value="GntR_C"/>
</dbReference>
<dbReference type="InterPro" id="IPR036390">
    <property type="entry name" value="WH_DNA-bd_sf"/>
</dbReference>
<dbReference type="GO" id="GO:0003677">
    <property type="term" value="F:DNA binding"/>
    <property type="evidence" value="ECO:0007669"/>
    <property type="project" value="UniProtKB-KW"/>
</dbReference>
<dbReference type="CDD" id="cd07377">
    <property type="entry name" value="WHTH_GntR"/>
    <property type="match status" value="1"/>
</dbReference>
<keyword evidence="1" id="KW-0805">Transcription regulation</keyword>
<name>A0A1H6YVH8_9FIRM</name>
<dbReference type="RefSeq" id="WP_091831071.1">
    <property type="nucleotide sequence ID" value="NZ_FNZK01000008.1"/>
</dbReference>
<accession>A0A1H6YVH8</accession>
<dbReference type="EMBL" id="FNZK01000008">
    <property type="protein sequence ID" value="SEJ45241.1"/>
    <property type="molecule type" value="Genomic_DNA"/>
</dbReference>
<dbReference type="InterPro" id="IPR008920">
    <property type="entry name" value="TF_FadR/GntR_C"/>
</dbReference>
<dbReference type="PANTHER" id="PTHR43537">
    <property type="entry name" value="TRANSCRIPTIONAL REGULATOR, GNTR FAMILY"/>
    <property type="match status" value="1"/>
</dbReference>
<sequence length="249" mass="28797">MGLEDKNASLANIFEPKERESSVNYVINNIKDSLLSQQIMPGDKLPSEMELGKLLSVSRGSIREAMKILAAFGIIEIRRGDGTYVTKDFEGKVIFDPLLFSFILSQPAFDDLKELRLMLEKYIVRLAIKNETDEDLANLKTCNLELKNLKHNQNDMNNEEVNELLECDLKFHYMLAKMAKNKLIERIYLFVLEYFKPYIKKSMQNHVYFTFKSSAPHEQILSAMEKRDVALAEIAIEDSVEIWGKLMFK</sequence>
<protein>
    <submittedName>
        <fullName evidence="5">DNA-binding transcriptional regulator, FadR family</fullName>
    </submittedName>
</protein>
<dbReference type="AlphaFoldDB" id="A0A1H6YVH8"/>
<dbReference type="SMART" id="SM00345">
    <property type="entry name" value="HTH_GNTR"/>
    <property type="match status" value="1"/>
</dbReference>
<dbReference type="PANTHER" id="PTHR43537:SF5">
    <property type="entry name" value="UXU OPERON TRANSCRIPTIONAL REGULATOR"/>
    <property type="match status" value="1"/>
</dbReference>
<dbReference type="SUPFAM" id="SSF48008">
    <property type="entry name" value="GntR ligand-binding domain-like"/>
    <property type="match status" value="1"/>
</dbReference>
<dbReference type="Pfam" id="PF07729">
    <property type="entry name" value="FCD"/>
    <property type="match status" value="1"/>
</dbReference>
<dbReference type="PROSITE" id="PS50949">
    <property type="entry name" value="HTH_GNTR"/>
    <property type="match status" value="1"/>
</dbReference>
<evidence type="ECO:0000313" key="6">
    <source>
        <dbReference type="Proteomes" id="UP000199662"/>
    </source>
</evidence>
<dbReference type="Pfam" id="PF00392">
    <property type="entry name" value="GntR"/>
    <property type="match status" value="1"/>
</dbReference>
<evidence type="ECO:0000256" key="1">
    <source>
        <dbReference type="ARBA" id="ARBA00023015"/>
    </source>
</evidence>
<dbReference type="PRINTS" id="PR00035">
    <property type="entry name" value="HTHGNTR"/>
</dbReference>
<dbReference type="STRING" id="84035.SAMN05660742_10813"/>
<evidence type="ECO:0000259" key="4">
    <source>
        <dbReference type="PROSITE" id="PS50949"/>
    </source>
</evidence>
<dbReference type="GO" id="GO:0003700">
    <property type="term" value="F:DNA-binding transcription factor activity"/>
    <property type="evidence" value="ECO:0007669"/>
    <property type="project" value="InterPro"/>
</dbReference>
<proteinExistence type="predicted"/>
<evidence type="ECO:0000256" key="2">
    <source>
        <dbReference type="ARBA" id="ARBA00023125"/>
    </source>
</evidence>
<dbReference type="Gene3D" id="1.20.120.530">
    <property type="entry name" value="GntR ligand-binding domain-like"/>
    <property type="match status" value="1"/>
</dbReference>
<keyword evidence="3" id="KW-0804">Transcription</keyword>
<evidence type="ECO:0000313" key="5">
    <source>
        <dbReference type="EMBL" id="SEJ45241.1"/>
    </source>
</evidence>
<dbReference type="Gene3D" id="1.10.10.10">
    <property type="entry name" value="Winged helix-like DNA-binding domain superfamily/Winged helix DNA-binding domain"/>
    <property type="match status" value="1"/>
</dbReference>
<dbReference type="Proteomes" id="UP000199662">
    <property type="component" value="Unassembled WGS sequence"/>
</dbReference>
<keyword evidence="6" id="KW-1185">Reference proteome</keyword>
<dbReference type="SUPFAM" id="SSF46785">
    <property type="entry name" value="Winged helix' DNA-binding domain"/>
    <property type="match status" value="1"/>
</dbReference>
<dbReference type="InterPro" id="IPR036388">
    <property type="entry name" value="WH-like_DNA-bd_sf"/>
</dbReference>
<feature type="domain" description="HTH gntR-type" evidence="4">
    <location>
        <begin position="20"/>
        <end position="88"/>
    </location>
</feature>
<dbReference type="InterPro" id="IPR000524">
    <property type="entry name" value="Tscrpt_reg_HTH_GntR"/>
</dbReference>
<reference evidence="5 6" key="1">
    <citation type="submission" date="2016-10" db="EMBL/GenBank/DDBJ databases">
        <authorList>
            <person name="de Groot N.N."/>
        </authorList>
    </citation>
    <scope>NUCLEOTIDE SEQUENCE [LARGE SCALE GENOMIC DNA]</scope>
    <source>
        <strain evidence="5 6">DSM 2179</strain>
    </source>
</reference>